<evidence type="ECO:0000256" key="1">
    <source>
        <dbReference type="SAM" id="Phobius"/>
    </source>
</evidence>
<evidence type="ECO:0000313" key="3">
    <source>
        <dbReference type="Proteomes" id="UP000323632"/>
    </source>
</evidence>
<proteinExistence type="predicted"/>
<sequence>MEKVIAPSTTTATTIRKAYFLWLLPLFLFLWITGCKKKQFNEEDKAIERMSTMSGQAATGIRMSDIMKKLPQTILYALGDSVKFYTGKYESRITDSTLTVRIPTTTDGNHFVYAVRFFSNPADVKVYLISFEPERGSTPANFTGKQIWLDMQDYNYYGIQYANNVAQGYMTPVNLADPGWEECMISNGYFSLGENGELNVSDEPAQTMSIPKYGCWEEGGMSFFQRLKNAIKRILDAIPDGNSNGTIFGSGGGIYYGGGGVGGSAGGGPNGNFGEGGNIGNGPAFMDESGNGGMGAPITAAPSIINTLNQYGFPLTQVEVNWLVFHNNPEAIEIAGYLWGLPQGFSLSQKTKAIKMHIALMTLNSNYNNFISGYKQNNNGSWNWWNNEILLEPRGGLPFGQWAINYLIQNPTASIQYILENKNDFDDTQGEVIDDYADGGYDNTIFPQSPPEQNWPTIAPVIPVNQFVGWGYVGVRMNCMDYAKAQIAKVGYQISSYYSTGQTYQIYKEQTGVNNTALIQGLSYIKYALSAGIPVIVGVDDQLGSPNPGTDNSTDHFIVIVGMGTDATGKYLQFYDNASKYATQGAHSMNRLYYNSNTGQIKGKSQTDYAQNPALHDYILTMIRKSKLI</sequence>
<evidence type="ECO:0000313" key="2">
    <source>
        <dbReference type="EMBL" id="KAA5534585.1"/>
    </source>
</evidence>
<dbReference type="RefSeq" id="WP_150032265.1">
    <property type="nucleotide sequence ID" value="NZ_VWSH01000002.1"/>
</dbReference>
<organism evidence="2 3">
    <name type="scientific">Taibaiella lutea</name>
    <dbReference type="NCBI Taxonomy" id="2608001"/>
    <lineage>
        <taxon>Bacteria</taxon>
        <taxon>Pseudomonadati</taxon>
        <taxon>Bacteroidota</taxon>
        <taxon>Chitinophagia</taxon>
        <taxon>Chitinophagales</taxon>
        <taxon>Chitinophagaceae</taxon>
        <taxon>Taibaiella</taxon>
    </lineage>
</organism>
<reference evidence="2 3" key="1">
    <citation type="submission" date="2019-09" db="EMBL/GenBank/DDBJ databases">
        <title>Genome sequence and assembly of Taibaiella sp.</title>
        <authorList>
            <person name="Chhetri G."/>
        </authorList>
    </citation>
    <scope>NUCLEOTIDE SEQUENCE [LARGE SCALE GENOMIC DNA]</scope>
    <source>
        <strain evidence="2 3">KVB11</strain>
    </source>
</reference>
<keyword evidence="3" id="KW-1185">Reference proteome</keyword>
<keyword evidence="1" id="KW-1133">Transmembrane helix</keyword>
<name>A0A5M6CMQ5_9BACT</name>
<keyword evidence="1" id="KW-0472">Membrane</keyword>
<accession>A0A5M6CMQ5</accession>
<dbReference type="AlphaFoldDB" id="A0A5M6CMQ5"/>
<dbReference type="Proteomes" id="UP000323632">
    <property type="component" value="Unassembled WGS sequence"/>
</dbReference>
<protein>
    <submittedName>
        <fullName evidence="2">Uncharacterized protein</fullName>
    </submittedName>
</protein>
<feature type="transmembrane region" description="Helical" evidence="1">
    <location>
        <begin position="18"/>
        <end position="34"/>
    </location>
</feature>
<dbReference type="EMBL" id="VWSH01000002">
    <property type="protein sequence ID" value="KAA5534585.1"/>
    <property type="molecule type" value="Genomic_DNA"/>
</dbReference>
<comment type="caution">
    <text evidence="2">The sequence shown here is derived from an EMBL/GenBank/DDBJ whole genome shotgun (WGS) entry which is preliminary data.</text>
</comment>
<keyword evidence="1" id="KW-0812">Transmembrane</keyword>
<dbReference type="PROSITE" id="PS51257">
    <property type="entry name" value="PROKAR_LIPOPROTEIN"/>
    <property type="match status" value="1"/>
</dbReference>
<gene>
    <name evidence="2" type="ORF">F0919_08160</name>
</gene>